<feature type="transmembrane region" description="Helical" evidence="1">
    <location>
        <begin position="286"/>
        <end position="309"/>
    </location>
</feature>
<evidence type="ECO:0000313" key="2">
    <source>
        <dbReference type="EMBL" id="EWG07420.1"/>
    </source>
</evidence>
<feature type="transmembrane region" description="Helical" evidence="1">
    <location>
        <begin position="471"/>
        <end position="489"/>
    </location>
</feature>
<feature type="transmembrane region" description="Helical" evidence="1">
    <location>
        <begin position="216"/>
        <end position="240"/>
    </location>
</feature>
<comment type="caution">
    <text evidence="2">The sequence shown here is derived from an EMBL/GenBank/DDBJ whole genome shotgun (WGS) entry which is preliminary data.</text>
</comment>
<feature type="transmembrane region" description="Helical" evidence="1">
    <location>
        <begin position="149"/>
        <end position="170"/>
    </location>
</feature>
<organism evidence="2 3">
    <name type="scientific">Candidatus Aramenus sulfurataquae</name>
    <dbReference type="NCBI Taxonomy" id="1326980"/>
    <lineage>
        <taxon>Archaea</taxon>
        <taxon>Thermoproteota</taxon>
        <taxon>Thermoprotei</taxon>
        <taxon>Sulfolobales</taxon>
        <taxon>Sulfolobaceae</taxon>
        <taxon>Candidatus Aramenus</taxon>
    </lineage>
</organism>
<feature type="transmembrane region" description="Helical" evidence="1">
    <location>
        <begin position="55"/>
        <end position="76"/>
    </location>
</feature>
<protein>
    <recommendedName>
        <fullName evidence="4">Teichoic acid transporter</fullName>
    </recommendedName>
</protein>
<feature type="transmembrane region" description="Helical" evidence="1">
    <location>
        <begin position="88"/>
        <end position="114"/>
    </location>
</feature>
<keyword evidence="1" id="KW-0472">Membrane</keyword>
<evidence type="ECO:0000313" key="3">
    <source>
        <dbReference type="Proteomes" id="UP000054284"/>
    </source>
</evidence>
<feature type="transmembrane region" description="Helical" evidence="1">
    <location>
        <begin position="399"/>
        <end position="423"/>
    </location>
</feature>
<feature type="transmembrane region" description="Helical" evidence="1">
    <location>
        <begin position="435"/>
        <end position="456"/>
    </location>
</feature>
<feature type="transmembrane region" description="Helical" evidence="1">
    <location>
        <begin position="368"/>
        <end position="387"/>
    </location>
</feature>
<keyword evidence="3" id="KW-1185">Reference proteome</keyword>
<sequence length="507" mass="55851">MTMKVQQGKRTGIVRIGLFNLLMRLLISPLAFVFSLLIAKYLSSISIDTFGAWQSIYVLITGYFLVPADVLSAIAGRYAAEGKKIGGLIAINSLAGAVVLSVYFIIVPFLSSFGGSEYEVYFYDAGILLFLYYVLDITKAVSLGKSPRVNAIGNVAFQLVRLVTAVVFIYKFNLSILAVILAYSLGYLSQILTYVKFTKADFSVDFKIAIASIRKSVVFITSYIQGIIEASMIWIAVYLLRSYDPVSYFESALIISNIVIWSSSASDGLILKLAESKDARVLETALKLFFAVGSLFLLFAVVDGLPLLYILRSDYISAFTALTILSVSNFVRSIYGIFYRAIYMADVTLNVESTEELRGPTARLIRSNVLISAIGVVLSGGIIYFLSKSDLSPSYGYPLVATVISVGLLVNSLGMVITSFLAAKKLYNFNFPLKEAIVPILATAVVSLLFLTWFSIHGMPKLRTLEEIKEILLISLASGSLYLAINWILNPYVKELVKRVIMEIKNL</sequence>
<dbReference type="AlphaFoldDB" id="W7KJ92"/>
<keyword evidence="1" id="KW-1133">Transmembrane helix</keyword>
<dbReference type="Proteomes" id="UP000054284">
    <property type="component" value="Unassembled WGS sequence"/>
</dbReference>
<feature type="transmembrane region" description="Helical" evidence="1">
    <location>
        <begin position="21"/>
        <end position="43"/>
    </location>
</feature>
<dbReference type="EMBL" id="ASRH01000004">
    <property type="protein sequence ID" value="EWG07420.1"/>
    <property type="molecule type" value="Genomic_DNA"/>
</dbReference>
<evidence type="ECO:0008006" key="4">
    <source>
        <dbReference type="Google" id="ProtNLM"/>
    </source>
</evidence>
<dbReference type="PATRIC" id="fig|1326980.6.peg.1091"/>
<feature type="transmembrane region" description="Helical" evidence="1">
    <location>
        <begin position="252"/>
        <end position="274"/>
    </location>
</feature>
<gene>
    <name evidence="2" type="ORF">ASUL_05491</name>
</gene>
<evidence type="ECO:0000256" key="1">
    <source>
        <dbReference type="SAM" id="Phobius"/>
    </source>
</evidence>
<accession>W7KJ92</accession>
<reference evidence="2 3" key="1">
    <citation type="journal article" date="2014" name="Genome Announc.">
        <title>Draft Genome Sequence of the Sulfolobales Archaeon AZ1, Obtained through Metagenomic Analysis of a Mexican Hot Spring.</title>
        <authorList>
            <person name="Servin-Garciduenas L.E."/>
            <person name="Martinez-Romero E."/>
        </authorList>
    </citation>
    <scope>NUCLEOTIDE SEQUENCE [LARGE SCALE GENOMIC DNA]</scope>
    <source>
        <strain evidence="2">AZ1-illumnia</strain>
    </source>
</reference>
<proteinExistence type="predicted"/>
<feature type="transmembrane region" description="Helical" evidence="1">
    <location>
        <begin position="120"/>
        <end position="137"/>
    </location>
</feature>
<keyword evidence="1" id="KW-0812">Transmembrane</keyword>
<feature type="transmembrane region" description="Helical" evidence="1">
    <location>
        <begin position="315"/>
        <end position="335"/>
    </location>
</feature>
<name>W7KJ92_9CREN</name>
<feature type="transmembrane region" description="Helical" evidence="1">
    <location>
        <begin position="176"/>
        <end position="195"/>
    </location>
</feature>